<evidence type="ECO:0000313" key="6">
    <source>
        <dbReference type="EMBL" id="MDZ5457496.1"/>
    </source>
</evidence>
<protein>
    <submittedName>
        <fullName evidence="6">LysR substrate-binding domain-containing protein</fullName>
    </submittedName>
</protein>
<keyword evidence="2" id="KW-0805">Transcription regulation</keyword>
<organism evidence="6 7">
    <name type="scientific">Azohydromonas lata</name>
    <dbReference type="NCBI Taxonomy" id="45677"/>
    <lineage>
        <taxon>Bacteria</taxon>
        <taxon>Pseudomonadati</taxon>
        <taxon>Pseudomonadota</taxon>
        <taxon>Betaproteobacteria</taxon>
        <taxon>Burkholderiales</taxon>
        <taxon>Sphaerotilaceae</taxon>
        <taxon>Azohydromonas</taxon>
    </lineage>
</organism>
<dbReference type="Proteomes" id="UP001293718">
    <property type="component" value="Unassembled WGS sequence"/>
</dbReference>
<dbReference type="PANTHER" id="PTHR30537:SF5">
    <property type="entry name" value="HTH-TYPE TRANSCRIPTIONAL ACTIVATOR TTDR-RELATED"/>
    <property type="match status" value="1"/>
</dbReference>
<evidence type="ECO:0000256" key="2">
    <source>
        <dbReference type="ARBA" id="ARBA00023015"/>
    </source>
</evidence>
<dbReference type="SUPFAM" id="SSF46785">
    <property type="entry name" value="Winged helix' DNA-binding domain"/>
    <property type="match status" value="1"/>
</dbReference>
<dbReference type="PROSITE" id="PS50931">
    <property type="entry name" value="HTH_LYSR"/>
    <property type="match status" value="1"/>
</dbReference>
<dbReference type="Gene3D" id="1.10.10.10">
    <property type="entry name" value="Winged helix-like DNA-binding domain superfamily/Winged helix DNA-binding domain"/>
    <property type="match status" value="1"/>
</dbReference>
<accession>A0ABU5IEI3</accession>
<dbReference type="Gene3D" id="3.40.190.10">
    <property type="entry name" value="Periplasmic binding protein-like II"/>
    <property type="match status" value="2"/>
</dbReference>
<keyword evidence="4" id="KW-0804">Transcription</keyword>
<evidence type="ECO:0000256" key="1">
    <source>
        <dbReference type="ARBA" id="ARBA00009437"/>
    </source>
</evidence>
<reference evidence="6 7" key="1">
    <citation type="submission" date="2023-11" db="EMBL/GenBank/DDBJ databases">
        <title>Draft genome of Azohydromonas lata strain H1 (DSM1123), a polyhydroxyalkanoate producer.</title>
        <authorList>
            <person name="Traversa D."/>
            <person name="D'Addabbo P."/>
            <person name="Pazzani C."/>
            <person name="Manzari C."/>
            <person name="Chiara M."/>
            <person name="Scrascia M."/>
        </authorList>
    </citation>
    <scope>NUCLEOTIDE SEQUENCE [LARGE SCALE GENOMIC DNA]</scope>
    <source>
        <strain evidence="6 7">H1</strain>
    </source>
</reference>
<feature type="domain" description="HTH lysR-type" evidence="5">
    <location>
        <begin position="16"/>
        <end position="73"/>
    </location>
</feature>
<dbReference type="InterPro" id="IPR005119">
    <property type="entry name" value="LysR_subst-bd"/>
</dbReference>
<dbReference type="PRINTS" id="PR00039">
    <property type="entry name" value="HTHLYSR"/>
</dbReference>
<dbReference type="EMBL" id="JAXOJX010000019">
    <property type="protein sequence ID" value="MDZ5457496.1"/>
    <property type="molecule type" value="Genomic_DNA"/>
</dbReference>
<name>A0ABU5IEI3_9BURK</name>
<evidence type="ECO:0000256" key="4">
    <source>
        <dbReference type="ARBA" id="ARBA00023163"/>
    </source>
</evidence>
<dbReference type="Pfam" id="PF03466">
    <property type="entry name" value="LysR_substrate"/>
    <property type="match status" value="1"/>
</dbReference>
<keyword evidence="7" id="KW-1185">Reference proteome</keyword>
<dbReference type="CDD" id="cd08432">
    <property type="entry name" value="PBP2_GcdR_TrpI_HvrB_AmpR_like"/>
    <property type="match status" value="1"/>
</dbReference>
<dbReference type="InterPro" id="IPR000847">
    <property type="entry name" value="LysR_HTH_N"/>
</dbReference>
<comment type="similarity">
    <text evidence="1">Belongs to the LysR transcriptional regulatory family.</text>
</comment>
<comment type="caution">
    <text evidence="6">The sequence shown here is derived from an EMBL/GenBank/DDBJ whole genome shotgun (WGS) entry which is preliminary data.</text>
</comment>
<evidence type="ECO:0000259" key="5">
    <source>
        <dbReference type="PROSITE" id="PS50931"/>
    </source>
</evidence>
<dbReference type="SUPFAM" id="SSF53850">
    <property type="entry name" value="Periplasmic binding protein-like II"/>
    <property type="match status" value="1"/>
</dbReference>
<dbReference type="InterPro" id="IPR058163">
    <property type="entry name" value="LysR-type_TF_proteobact-type"/>
</dbReference>
<dbReference type="Pfam" id="PF00126">
    <property type="entry name" value="HTH_1"/>
    <property type="match status" value="1"/>
</dbReference>
<keyword evidence="3" id="KW-0238">DNA-binding</keyword>
<proteinExistence type="inferred from homology"/>
<evidence type="ECO:0000313" key="7">
    <source>
        <dbReference type="Proteomes" id="UP001293718"/>
    </source>
</evidence>
<evidence type="ECO:0000256" key="3">
    <source>
        <dbReference type="ARBA" id="ARBA00023125"/>
    </source>
</evidence>
<sequence>MRMPTQPAKGYRRLFPSLMALVQFEAVARLQSFTEAAAELGVTQAAVSKQIKMLEESVGAALFVRQYRSIALTHEGKALSVAMSGALQGIASVYDELAQGHFEQEIILASTAALTHFWLLPNLATLRAMNPAIKLRLTTQMFNADLRRNEFDVAVRWGHGQWQDGTSIFLFKDEAFPVCSPAWLAAHPQPITTENLASQPLIDYDATSEDWMNWDKWFKHLGFHRPRLNCSLRCTLFNDAVQAALHGQGITLGWRALIQDDLAAGRLVRITQATVQPSESYYAVIAPGNENRPVVQTLLQWIRQGLD</sequence>
<gene>
    <name evidence="6" type="ORF">SM757_13025</name>
</gene>
<dbReference type="RefSeq" id="WP_322465795.1">
    <property type="nucleotide sequence ID" value="NZ_JAXOJX010000019.1"/>
</dbReference>
<dbReference type="PANTHER" id="PTHR30537">
    <property type="entry name" value="HTH-TYPE TRANSCRIPTIONAL REGULATOR"/>
    <property type="match status" value="1"/>
</dbReference>
<dbReference type="InterPro" id="IPR036388">
    <property type="entry name" value="WH-like_DNA-bd_sf"/>
</dbReference>
<dbReference type="InterPro" id="IPR036390">
    <property type="entry name" value="WH_DNA-bd_sf"/>
</dbReference>